<evidence type="ECO:0000256" key="6">
    <source>
        <dbReference type="ARBA" id="ARBA00023180"/>
    </source>
</evidence>
<evidence type="ECO:0000256" key="2">
    <source>
        <dbReference type="ARBA" id="ARBA00022645"/>
    </source>
</evidence>
<dbReference type="SUPFAM" id="SSF53474">
    <property type="entry name" value="alpha/beta-Hydrolases"/>
    <property type="match status" value="2"/>
</dbReference>
<evidence type="ECO:0000256" key="1">
    <source>
        <dbReference type="ARBA" id="ARBA00009431"/>
    </source>
</evidence>
<reference evidence="8" key="1">
    <citation type="submission" date="2020-11" db="EMBL/GenBank/DDBJ databases">
        <authorList>
            <person name="Tran Van P."/>
        </authorList>
    </citation>
    <scope>NUCLEOTIDE SEQUENCE</scope>
</reference>
<keyword evidence="5 7" id="KW-0378">Hydrolase</keyword>
<dbReference type="AlphaFoldDB" id="A0A7R9LMY3"/>
<dbReference type="PROSITE" id="PS00131">
    <property type="entry name" value="CARBOXYPEPT_SER_SER"/>
    <property type="match status" value="1"/>
</dbReference>
<evidence type="ECO:0000256" key="7">
    <source>
        <dbReference type="RuleBase" id="RU361156"/>
    </source>
</evidence>
<evidence type="ECO:0000313" key="8">
    <source>
        <dbReference type="EMBL" id="CAD7644671.1"/>
    </source>
</evidence>
<dbReference type="EMBL" id="OC916586">
    <property type="protein sequence ID" value="CAD7644671.1"/>
    <property type="molecule type" value="Genomic_DNA"/>
</dbReference>
<dbReference type="Gene3D" id="3.40.50.1820">
    <property type="entry name" value="alpha/beta hydrolase"/>
    <property type="match status" value="2"/>
</dbReference>
<dbReference type="Pfam" id="PF00450">
    <property type="entry name" value="Peptidase_S10"/>
    <property type="match status" value="1"/>
</dbReference>
<evidence type="ECO:0000256" key="4">
    <source>
        <dbReference type="ARBA" id="ARBA00022729"/>
    </source>
</evidence>
<organism evidence="8">
    <name type="scientific">Oppiella nova</name>
    <dbReference type="NCBI Taxonomy" id="334625"/>
    <lineage>
        <taxon>Eukaryota</taxon>
        <taxon>Metazoa</taxon>
        <taxon>Ecdysozoa</taxon>
        <taxon>Arthropoda</taxon>
        <taxon>Chelicerata</taxon>
        <taxon>Arachnida</taxon>
        <taxon>Acari</taxon>
        <taxon>Acariformes</taxon>
        <taxon>Sarcoptiformes</taxon>
        <taxon>Oribatida</taxon>
        <taxon>Brachypylina</taxon>
        <taxon>Oppioidea</taxon>
        <taxon>Oppiidae</taxon>
        <taxon>Oppiella</taxon>
    </lineage>
</organism>
<dbReference type="EMBL" id="CAJPVJ010001761">
    <property type="protein sequence ID" value="CAG2165252.1"/>
    <property type="molecule type" value="Genomic_DNA"/>
</dbReference>
<keyword evidence="3 7" id="KW-0645">Protease</keyword>
<dbReference type="InterPro" id="IPR029058">
    <property type="entry name" value="AB_hydrolase_fold"/>
</dbReference>
<dbReference type="OrthoDB" id="443318at2759"/>
<keyword evidence="4" id="KW-0732">Signal</keyword>
<dbReference type="GO" id="GO:0004185">
    <property type="term" value="F:serine-type carboxypeptidase activity"/>
    <property type="evidence" value="ECO:0007669"/>
    <property type="project" value="UniProtKB-UniRule"/>
</dbReference>
<proteinExistence type="inferred from homology"/>
<dbReference type="Proteomes" id="UP000728032">
    <property type="component" value="Unassembled WGS sequence"/>
</dbReference>
<gene>
    <name evidence="8" type="ORF">ONB1V03_LOCUS4797</name>
</gene>
<dbReference type="EC" id="3.4.16.-" evidence="7"/>
<dbReference type="GO" id="GO:0006508">
    <property type="term" value="P:proteolysis"/>
    <property type="evidence" value="ECO:0007669"/>
    <property type="project" value="UniProtKB-KW"/>
</dbReference>
<name>A0A7R9LMY3_9ACAR</name>
<keyword evidence="2 7" id="KW-0121">Carboxypeptidase</keyword>
<evidence type="ECO:0000256" key="5">
    <source>
        <dbReference type="ARBA" id="ARBA00022801"/>
    </source>
</evidence>
<keyword evidence="6" id="KW-0325">Glycoprotein</keyword>
<dbReference type="PANTHER" id="PTHR11802:SF472">
    <property type="entry name" value="SERINE CARBOXYPEPTIDASE CPVL-RELATED"/>
    <property type="match status" value="1"/>
</dbReference>
<dbReference type="PANTHER" id="PTHR11802">
    <property type="entry name" value="SERINE PROTEASE FAMILY S10 SERINE CARBOXYPEPTIDASE"/>
    <property type="match status" value="1"/>
</dbReference>
<accession>A0A7R9LMY3</accession>
<protein>
    <recommendedName>
        <fullName evidence="7">Carboxypeptidase</fullName>
        <ecNumber evidence="7">3.4.16.-</ecNumber>
    </recommendedName>
</protein>
<keyword evidence="9" id="KW-1185">Reference proteome</keyword>
<dbReference type="InterPro" id="IPR001563">
    <property type="entry name" value="Peptidase_S10"/>
</dbReference>
<sequence>MDTYEYYILNPNSDHTLAKHCIQLCGMRTECHKEVYAFTVKKLSLESDAFYVVVIPANTPDILFTHLPKILFEDFGYQQMAHNMDSEDKECFTRGFLRKCPHITDQTIDVLISHGFRDRELLLVLDTDKDLPLIDIPLSQKAVLRLVLSQFQRLAQKDVVLSLQKMVTEDITETNSNIESMDPQMESSATLPVMSECMSVVSDTCVQTVKEVMDEEEDNTCHPLEKKSKVSLNAMKGTEEECYAKDSFDRFGDDLCEEMLSYLSLKDSFRYECLSKQWKRSVFTTRHALEVKDQKIDNLSIKRKMNGSVDWEALETLLKKLPNIRSIDITIGCDSYLSIILFERLVKLMKHLNAIHITFVSMDDKILNIILPQYGSRVASLVFEDHSYNFDEWCHKSCHNFKTLCFDDSEDGLSRIYDKSNDILFKSLTQFSFVYSSYNLNAFTLFTDHYTNCLKSIAMILCKLDGKGIEDVLHRQNDFYITGESYAGKYVPAIAYKIHSEGKASNINLKGIAIGNGWIDPVTQLGYGPFLYQTGLIDENQRDYVNTETNKAIEFINNKNYLDAFKTIDILTGLWSMDSYFRNATGLSFYYNYLFTNSPEEFNYYSKYLELEATRRAIHVGNLTYNDGNKVMDHLMANIMQSVKPWLTTLMDADYKVMLFSGQLDIIVAATLTENFIESIKWSKASQYKSADRLVWKVSDKDTEVAGYVRVVHNFYQVIVRNGGHILAYDEPRAALDMITRFVMLFSGQLDIIVAATLTENFIQSIKWSKASQYKSADRLVWKVSDKDTEVAGYVRVVHNFYQVIVRNGGHILAYH</sequence>
<comment type="similarity">
    <text evidence="1 7">Belongs to the peptidase S10 family.</text>
</comment>
<dbReference type="InterPro" id="IPR018202">
    <property type="entry name" value="Ser_caboxypep_ser_AS"/>
</dbReference>
<evidence type="ECO:0000313" key="9">
    <source>
        <dbReference type="Proteomes" id="UP000728032"/>
    </source>
</evidence>
<evidence type="ECO:0000256" key="3">
    <source>
        <dbReference type="ARBA" id="ARBA00022670"/>
    </source>
</evidence>